<dbReference type="EMBL" id="JACCHJ010000001">
    <property type="protein sequence ID" value="NYK10435.1"/>
    <property type="molecule type" value="Genomic_DNA"/>
</dbReference>
<dbReference type="RefSeq" id="WP_179701170.1">
    <property type="nucleotide sequence ID" value="NZ_BAAAHA010000006.1"/>
</dbReference>
<dbReference type="Proteomes" id="UP000521075">
    <property type="component" value="Unassembled WGS sequence"/>
</dbReference>
<protein>
    <submittedName>
        <fullName evidence="1">Uncharacterized protein</fullName>
    </submittedName>
</protein>
<keyword evidence="2" id="KW-1185">Reference proteome</keyword>
<evidence type="ECO:0000313" key="1">
    <source>
        <dbReference type="EMBL" id="NYK10435.1"/>
    </source>
</evidence>
<reference evidence="1 2" key="1">
    <citation type="submission" date="2020-07" db="EMBL/GenBank/DDBJ databases">
        <title>Sequencing the genomes of 1000 actinobacteria strains.</title>
        <authorList>
            <person name="Klenk H.-P."/>
        </authorList>
    </citation>
    <scope>NUCLEOTIDE SEQUENCE [LARGE SCALE GENOMIC DNA]</scope>
    <source>
        <strain evidence="1 2">DSM 15166</strain>
    </source>
</reference>
<accession>A0A853DWM9</accession>
<proteinExistence type="predicted"/>
<sequence>MLGYLDPRMGDHVPEIEVHTIQLGVEGMADETLEETMRRLGETFVDVYLANRPASAEPPHRLDAPPSHTILDVDGRAVDGIAHAHGDFETVAAEIGSRRVVVVGRLPVSGDLVSHAAA</sequence>
<dbReference type="AlphaFoldDB" id="A0A853DWM9"/>
<evidence type="ECO:0000313" key="2">
    <source>
        <dbReference type="Proteomes" id="UP000521075"/>
    </source>
</evidence>
<gene>
    <name evidence="1" type="ORF">HNR14_002316</name>
</gene>
<comment type="caution">
    <text evidence="1">The sequence shown here is derived from an EMBL/GenBank/DDBJ whole genome shotgun (WGS) entry which is preliminary data.</text>
</comment>
<name>A0A853DWM9_9MICO</name>
<organism evidence="1 2">
    <name type="scientific">Leifsonia naganoensis</name>
    <dbReference type="NCBI Taxonomy" id="150025"/>
    <lineage>
        <taxon>Bacteria</taxon>
        <taxon>Bacillati</taxon>
        <taxon>Actinomycetota</taxon>
        <taxon>Actinomycetes</taxon>
        <taxon>Micrococcales</taxon>
        <taxon>Microbacteriaceae</taxon>
        <taxon>Leifsonia</taxon>
    </lineage>
</organism>